<dbReference type="Proteomes" id="UP000275777">
    <property type="component" value="Chromosome"/>
</dbReference>
<sequence length="148" mass="16621">MDRLRIAYQDMCKAMAGGWSAMAAALGFSKDGLENRVYERKGQAVSVHEAMQMQAFSGTTRFAEAVAAEAGGVFIPLPDVAAVDDEEIQRVYMELVDEVGRLAREWREATRDGEVDKRERQRLEAIRDAICAKVTQMNHLTFQVFCRS</sequence>
<protein>
    <submittedName>
        <fullName evidence="1">Uncharacterized protein</fullName>
    </submittedName>
</protein>
<evidence type="ECO:0000313" key="1">
    <source>
        <dbReference type="EMBL" id="VEB41379.1"/>
    </source>
</evidence>
<gene>
    <name evidence="1" type="ORF">NCTC9695_01806</name>
</gene>
<dbReference type="InterPro" id="IPR048188">
    <property type="entry name" value="YmfL-like"/>
</dbReference>
<evidence type="ECO:0000313" key="2">
    <source>
        <dbReference type="Proteomes" id="UP000275777"/>
    </source>
</evidence>
<accession>A0A447T947</accession>
<dbReference type="AlphaFoldDB" id="A0A447T947"/>
<dbReference type="Pfam" id="PF06892">
    <property type="entry name" value="Phage_CP76"/>
    <property type="match status" value="1"/>
</dbReference>
<proteinExistence type="predicted"/>
<name>A0A447T947_CHRVL</name>
<dbReference type="InterPro" id="IPR009679">
    <property type="entry name" value="Phage_186_CII-like"/>
</dbReference>
<reference evidence="1 2" key="1">
    <citation type="submission" date="2018-12" db="EMBL/GenBank/DDBJ databases">
        <authorList>
            <consortium name="Pathogen Informatics"/>
        </authorList>
    </citation>
    <scope>NUCLEOTIDE SEQUENCE [LARGE SCALE GENOMIC DNA]</scope>
    <source>
        <strain evidence="1 2">NCTC9695</strain>
    </source>
</reference>
<dbReference type="NCBIfam" id="NF041471">
    <property type="entry name" value="phage_reg_YmfL"/>
    <property type="match status" value="1"/>
</dbReference>
<dbReference type="GO" id="GO:0003677">
    <property type="term" value="F:DNA binding"/>
    <property type="evidence" value="ECO:0007669"/>
    <property type="project" value="InterPro"/>
</dbReference>
<organism evidence="1 2">
    <name type="scientific">Chromobacterium violaceum</name>
    <dbReference type="NCBI Taxonomy" id="536"/>
    <lineage>
        <taxon>Bacteria</taxon>
        <taxon>Pseudomonadati</taxon>
        <taxon>Pseudomonadota</taxon>
        <taxon>Betaproteobacteria</taxon>
        <taxon>Neisseriales</taxon>
        <taxon>Chromobacteriaceae</taxon>
        <taxon>Chromobacterium</taxon>
    </lineage>
</organism>
<dbReference type="EMBL" id="LR134182">
    <property type="protein sequence ID" value="VEB41379.1"/>
    <property type="molecule type" value="Genomic_DNA"/>
</dbReference>